<name>A0A918RNS1_9SPHN</name>
<feature type="chain" id="PRO_5037241786" description="Secreted protein" evidence="1">
    <location>
        <begin position="27"/>
        <end position="83"/>
    </location>
</feature>
<evidence type="ECO:0008006" key="4">
    <source>
        <dbReference type="Google" id="ProtNLM"/>
    </source>
</evidence>
<reference evidence="2" key="2">
    <citation type="submission" date="2020-09" db="EMBL/GenBank/DDBJ databases">
        <authorList>
            <person name="Sun Q."/>
            <person name="Kim S."/>
        </authorList>
    </citation>
    <scope>NUCLEOTIDE SEQUENCE</scope>
    <source>
        <strain evidence="2">KCTC 32422</strain>
    </source>
</reference>
<gene>
    <name evidence="2" type="ORF">GCM10011617_29060</name>
</gene>
<evidence type="ECO:0000256" key="1">
    <source>
        <dbReference type="SAM" id="SignalP"/>
    </source>
</evidence>
<proteinExistence type="predicted"/>
<keyword evidence="1" id="KW-0732">Signal</keyword>
<dbReference type="EMBL" id="BMZD01000010">
    <property type="protein sequence ID" value="GHA06430.1"/>
    <property type="molecule type" value="Genomic_DNA"/>
</dbReference>
<protein>
    <recommendedName>
        <fullName evidence="4">Secreted protein</fullName>
    </recommendedName>
</protein>
<comment type="caution">
    <text evidence="2">The sequence shown here is derived from an EMBL/GenBank/DDBJ whole genome shotgun (WGS) entry which is preliminary data.</text>
</comment>
<evidence type="ECO:0000313" key="3">
    <source>
        <dbReference type="Proteomes" id="UP000634139"/>
    </source>
</evidence>
<evidence type="ECO:0000313" key="2">
    <source>
        <dbReference type="EMBL" id="GHA06430.1"/>
    </source>
</evidence>
<organism evidence="2 3">
    <name type="scientific">Novosphingobium arvoryzae</name>
    <dbReference type="NCBI Taxonomy" id="1256514"/>
    <lineage>
        <taxon>Bacteria</taxon>
        <taxon>Pseudomonadati</taxon>
        <taxon>Pseudomonadota</taxon>
        <taxon>Alphaproteobacteria</taxon>
        <taxon>Sphingomonadales</taxon>
        <taxon>Sphingomonadaceae</taxon>
        <taxon>Novosphingobium</taxon>
    </lineage>
</organism>
<accession>A0A918RNS1</accession>
<dbReference type="Proteomes" id="UP000634139">
    <property type="component" value="Unassembled WGS sequence"/>
</dbReference>
<sequence>MKRSVVHFAMLALVPAAFNLAGPAAGATMMMPLCTGDGLVRMVEVPLDGPRAPGQDQSNCCVKGCHASCSRKRDGKPDDDAAA</sequence>
<dbReference type="AlphaFoldDB" id="A0A918RNS1"/>
<reference evidence="2" key="1">
    <citation type="journal article" date="2014" name="Int. J. Syst. Evol. Microbiol.">
        <title>Complete genome sequence of Corynebacterium casei LMG S-19264T (=DSM 44701T), isolated from a smear-ripened cheese.</title>
        <authorList>
            <consortium name="US DOE Joint Genome Institute (JGI-PGF)"/>
            <person name="Walter F."/>
            <person name="Albersmeier A."/>
            <person name="Kalinowski J."/>
            <person name="Ruckert C."/>
        </authorList>
    </citation>
    <scope>NUCLEOTIDE SEQUENCE</scope>
    <source>
        <strain evidence="2">KCTC 32422</strain>
    </source>
</reference>
<dbReference type="RefSeq" id="WP_189542830.1">
    <property type="nucleotide sequence ID" value="NZ_BMZD01000010.1"/>
</dbReference>
<feature type="signal peptide" evidence="1">
    <location>
        <begin position="1"/>
        <end position="26"/>
    </location>
</feature>
<keyword evidence="3" id="KW-1185">Reference proteome</keyword>